<gene>
    <name evidence="2" type="ORF">H9742_14125</name>
</gene>
<evidence type="ECO:0000256" key="1">
    <source>
        <dbReference type="SAM" id="MobiDB-lite"/>
    </source>
</evidence>
<dbReference type="Proteomes" id="UP000824265">
    <property type="component" value="Unassembled WGS sequence"/>
</dbReference>
<organism evidence="2 3">
    <name type="scientific">Candidatus Acetatifactor stercoripullorum</name>
    <dbReference type="NCBI Taxonomy" id="2838414"/>
    <lineage>
        <taxon>Bacteria</taxon>
        <taxon>Bacillati</taxon>
        <taxon>Bacillota</taxon>
        <taxon>Clostridia</taxon>
        <taxon>Lachnospirales</taxon>
        <taxon>Lachnospiraceae</taxon>
        <taxon>Acetatifactor</taxon>
    </lineage>
</organism>
<dbReference type="EMBL" id="DXGH01000073">
    <property type="protein sequence ID" value="HIW82633.1"/>
    <property type="molecule type" value="Genomic_DNA"/>
</dbReference>
<evidence type="ECO:0008006" key="4">
    <source>
        <dbReference type="Google" id="ProtNLM"/>
    </source>
</evidence>
<proteinExistence type="predicted"/>
<evidence type="ECO:0000313" key="3">
    <source>
        <dbReference type="Proteomes" id="UP000824265"/>
    </source>
</evidence>
<comment type="caution">
    <text evidence="2">The sequence shown here is derived from an EMBL/GenBank/DDBJ whole genome shotgun (WGS) entry which is preliminary data.</text>
</comment>
<feature type="compositionally biased region" description="Basic and acidic residues" evidence="1">
    <location>
        <begin position="136"/>
        <end position="146"/>
    </location>
</feature>
<feature type="compositionally biased region" description="Gly residues" evidence="1">
    <location>
        <begin position="148"/>
        <end position="166"/>
    </location>
</feature>
<evidence type="ECO:0000313" key="2">
    <source>
        <dbReference type="EMBL" id="HIW82633.1"/>
    </source>
</evidence>
<accession>A0A9D1UCV7</accession>
<sequence length="187" mass="20013">MTREQIKEQFPEAAEEQITAILNINGTDIAAAKKNTVDPKVLKKLQEDSAAYQKLQEAGLSDEEKIQKQLKAARDAEADFKRKSNRLDVEKILVAAGLAEEDYKDLIDGLVSEDAEASKTLATNLSKMLAKQKEAAVQKTKEELMDGTKGGAGGNGGDGGAGGGQGGDDDESDGAKYAQMYNAQYEV</sequence>
<reference evidence="2" key="1">
    <citation type="journal article" date="2021" name="PeerJ">
        <title>Extensive microbial diversity within the chicken gut microbiome revealed by metagenomics and culture.</title>
        <authorList>
            <person name="Gilroy R."/>
            <person name="Ravi A."/>
            <person name="Getino M."/>
            <person name="Pursley I."/>
            <person name="Horton D.L."/>
            <person name="Alikhan N.F."/>
            <person name="Baker D."/>
            <person name="Gharbi K."/>
            <person name="Hall N."/>
            <person name="Watson M."/>
            <person name="Adriaenssens E.M."/>
            <person name="Foster-Nyarko E."/>
            <person name="Jarju S."/>
            <person name="Secka A."/>
            <person name="Antonio M."/>
            <person name="Oren A."/>
            <person name="Chaudhuri R.R."/>
            <person name="La Ragione R."/>
            <person name="Hildebrand F."/>
            <person name="Pallen M.J."/>
        </authorList>
    </citation>
    <scope>NUCLEOTIDE SEQUENCE</scope>
    <source>
        <strain evidence="2">CHK195-6426</strain>
    </source>
</reference>
<reference evidence="2" key="2">
    <citation type="submission" date="2021-04" db="EMBL/GenBank/DDBJ databases">
        <authorList>
            <person name="Gilroy R."/>
        </authorList>
    </citation>
    <scope>NUCLEOTIDE SEQUENCE</scope>
    <source>
        <strain evidence="2">CHK195-6426</strain>
    </source>
</reference>
<name>A0A9D1UCV7_9FIRM</name>
<dbReference type="AlphaFoldDB" id="A0A9D1UCV7"/>
<protein>
    <recommendedName>
        <fullName evidence="4">DUF4355 domain-containing protein</fullName>
    </recommendedName>
</protein>
<feature type="region of interest" description="Disordered" evidence="1">
    <location>
        <begin position="136"/>
        <end position="187"/>
    </location>
</feature>